<dbReference type="PANTHER" id="PTHR33886">
    <property type="entry name" value="UNSATURATED RHAMNOGALACTURONAN HYDROLASE (EUROFUNG)"/>
    <property type="match status" value="1"/>
</dbReference>
<dbReference type="Gene3D" id="1.50.10.10">
    <property type="match status" value="1"/>
</dbReference>
<accession>A0A852TEL8</accession>
<name>A0A852TEL8_9BACI</name>
<evidence type="ECO:0000313" key="2">
    <source>
        <dbReference type="EMBL" id="NYE05694.1"/>
    </source>
</evidence>
<protein>
    <submittedName>
        <fullName evidence="2">Unsaturated rhamnogalacturonyl hydrolase</fullName>
        <ecNumber evidence="2">3.2.1.172</ecNumber>
    </submittedName>
</protein>
<comment type="caution">
    <text evidence="2">The sequence shown here is derived from an EMBL/GenBank/DDBJ whole genome shotgun (WGS) entry which is preliminary data.</text>
</comment>
<dbReference type="SUPFAM" id="SSF48208">
    <property type="entry name" value="Six-hairpin glycosidases"/>
    <property type="match status" value="1"/>
</dbReference>
<dbReference type="InterPro" id="IPR052043">
    <property type="entry name" value="PolySaccharide_Degr_Enz"/>
</dbReference>
<evidence type="ECO:0000313" key="3">
    <source>
        <dbReference type="Proteomes" id="UP000548423"/>
    </source>
</evidence>
<dbReference type="InterPro" id="IPR012341">
    <property type="entry name" value="6hp_glycosidase-like_sf"/>
</dbReference>
<evidence type="ECO:0000256" key="1">
    <source>
        <dbReference type="ARBA" id="ARBA00022801"/>
    </source>
</evidence>
<gene>
    <name evidence="2" type="ORF">F4694_002447</name>
</gene>
<dbReference type="EC" id="3.2.1.172" evidence="2"/>
<dbReference type="Proteomes" id="UP000548423">
    <property type="component" value="Unassembled WGS sequence"/>
</dbReference>
<organism evidence="2 3">
    <name type="scientific">Neobacillus niacini</name>
    <dbReference type="NCBI Taxonomy" id="86668"/>
    <lineage>
        <taxon>Bacteria</taxon>
        <taxon>Bacillati</taxon>
        <taxon>Bacillota</taxon>
        <taxon>Bacilli</taxon>
        <taxon>Bacillales</taxon>
        <taxon>Bacillaceae</taxon>
        <taxon>Neobacillus</taxon>
    </lineage>
</organism>
<reference evidence="3" key="1">
    <citation type="submission" date="2020-07" db="EMBL/GenBank/DDBJ databases">
        <authorList>
            <person name="Partida-Martinez L."/>
            <person name="Huntemann M."/>
            <person name="Clum A."/>
            <person name="Wang J."/>
            <person name="Palaniappan K."/>
            <person name="Ritter S."/>
            <person name="Chen I.-M."/>
            <person name="Stamatis D."/>
            <person name="Reddy T."/>
            <person name="O'Malley R."/>
            <person name="Daum C."/>
            <person name="Shapiro N."/>
            <person name="Ivanova N."/>
            <person name="Kyrpides N."/>
            <person name="Woyke T."/>
        </authorList>
    </citation>
    <scope>NUCLEOTIDE SEQUENCE [LARGE SCALE GENOMIC DNA]</scope>
    <source>
        <strain evidence="3">AT2.8</strain>
    </source>
</reference>
<sequence>MGNTANKVRTETPLMMAEKACQALMNTFQAKDLPPVNWFHYHQGVFLYGMYRVWEETGKDEYFNYIKAYFDHLIDEEGNVVFERDQLDSIMPGILLFPLYEKTKHPKYMIAAKKLRSALDTINRTTENGFWHKEKYPYQMWLDGLFMGGPFMLMYSQHFQEEELVQHVLLQEKLMRKHMTDPKTGLLFHAWDEKKVQPWADPETGCSPDFWGRSVGWYGAALIDLLEVLGEKKRGQEEWIQSLQSFIPAIVKFQDEQSGLWYNVVDKGDRPDNWLESSCSALFLYFIAKAIKHGIVDDSYREVCDKAYAGLLEHMVESDDSSFTLKGIVIGTSAGTYDYYVSRPTSENDLHGMGAFLLASMAYYDIIKQKVLG</sequence>
<proteinExistence type="predicted"/>
<dbReference type="InterPro" id="IPR008928">
    <property type="entry name" value="6-hairpin_glycosidase_sf"/>
</dbReference>
<dbReference type="GO" id="GO:0102211">
    <property type="term" value="F:unsaturated rhamnogalacturonyl hydrolase activity"/>
    <property type="evidence" value="ECO:0007669"/>
    <property type="project" value="UniProtKB-EC"/>
</dbReference>
<keyword evidence="1 2" id="KW-0378">Hydrolase</keyword>
<dbReference type="PANTHER" id="PTHR33886:SF8">
    <property type="entry name" value="UNSATURATED RHAMNOGALACTURONAN HYDROLASE (EUROFUNG)"/>
    <property type="match status" value="1"/>
</dbReference>
<keyword evidence="2" id="KW-0326">Glycosidase</keyword>
<reference evidence="3" key="2">
    <citation type="submission" date="2020-08" db="EMBL/GenBank/DDBJ databases">
        <title>The Agave Microbiome: Exploring the role of microbial communities in plant adaptations to desert environments.</title>
        <authorList>
            <person name="Partida-Martinez L.P."/>
        </authorList>
    </citation>
    <scope>NUCLEOTIDE SEQUENCE [LARGE SCALE GENOMIC DNA]</scope>
    <source>
        <strain evidence="3">AT2.8</strain>
    </source>
</reference>
<dbReference type="InterPro" id="IPR010905">
    <property type="entry name" value="Glyco_hydro_88"/>
</dbReference>
<dbReference type="EMBL" id="JACCBX010000004">
    <property type="protein sequence ID" value="NYE05694.1"/>
    <property type="molecule type" value="Genomic_DNA"/>
</dbReference>
<dbReference type="AlphaFoldDB" id="A0A852TEL8"/>
<dbReference type="GO" id="GO:0005975">
    <property type="term" value="P:carbohydrate metabolic process"/>
    <property type="evidence" value="ECO:0007669"/>
    <property type="project" value="InterPro"/>
</dbReference>
<dbReference type="Pfam" id="PF07470">
    <property type="entry name" value="Glyco_hydro_88"/>
    <property type="match status" value="1"/>
</dbReference>